<keyword evidence="7 11" id="KW-0472">Membrane</keyword>
<protein>
    <recommendedName>
        <fullName evidence="4 10">Mannan endo-1,6-alpha-mannosidase</fullName>
        <ecNumber evidence="4 10">3.2.1.101</ecNumber>
    </recommendedName>
</protein>
<keyword evidence="6 10" id="KW-0378">Hydrolase</keyword>
<dbReference type="GO" id="GO:0012505">
    <property type="term" value="C:endomembrane system"/>
    <property type="evidence" value="ECO:0007669"/>
    <property type="project" value="UniProtKB-SubCell"/>
</dbReference>
<evidence type="ECO:0000256" key="1">
    <source>
        <dbReference type="ARBA" id="ARBA00001452"/>
    </source>
</evidence>
<dbReference type="InterPro" id="IPR008928">
    <property type="entry name" value="6-hairpin_glycosidase_sf"/>
</dbReference>
<dbReference type="OrthoDB" id="4187847at2759"/>
<dbReference type="EMBL" id="JAGSXJ010000025">
    <property type="protein sequence ID" value="KAH6675301.1"/>
    <property type="molecule type" value="Genomic_DNA"/>
</dbReference>
<evidence type="ECO:0000313" key="13">
    <source>
        <dbReference type="EMBL" id="KAH6675301.1"/>
    </source>
</evidence>
<dbReference type="FunFam" id="1.50.10.20:FF:000006">
    <property type="entry name" value="Mannan endo-1,6-alpha-mannosidase"/>
    <property type="match status" value="1"/>
</dbReference>
<evidence type="ECO:0000256" key="5">
    <source>
        <dbReference type="ARBA" id="ARBA00022729"/>
    </source>
</evidence>
<dbReference type="EC" id="3.2.1.101" evidence="4 10"/>
<dbReference type="Gene3D" id="1.50.10.20">
    <property type="match status" value="1"/>
</dbReference>
<name>A0A9P9A7A5_9PEZI</name>
<evidence type="ECO:0000256" key="2">
    <source>
        <dbReference type="ARBA" id="ARBA00004308"/>
    </source>
</evidence>
<keyword evidence="8" id="KW-0325">Glycoprotein</keyword>
<keyword evidence="11" id="KW-1133">Transmembrane helix</keyword>
<dbReference type="Pfam" id="PF03663">
    <property type="entry name" value="Glyco_hydro_76"/>
    <property type="match status" value="1"/>
</dbReference>
<dbReference type="PIRSF" id="PIRSF016302">
    <property type="entry name" value="Man_a_manosd"/>
    <property type="match status" value="1"/>
</dbReference>
<dbReference type="AlphaFoldDB" id="A0A9P9A7A5"/>
<evidence type="ECO:0000256" key="12">
    <source>
        <dbReference type="SAM" id="SignalP"/>
    </source>
</evidence>
<feature type="chain" id="PRO_5040484262" description="Mannan endo-1,6-alpha-mannosidase" evidence="12">
    <location>
        <begin position="19"/>
        <end position="458"/>
    </location>
</feature>
<dbReference type="GO" id="GO:0008496">
    <property type="term" value="F:mannan endo-1,6-alpha-mannosidase activity"/>
    <property type="evidence" value="ECO:0007669"/>
    <property type="project" value="UniProtKB-UniRule"/>
</dbReference>
<comment type="caution">
    <text evidence="13">The sequence shown here is derived from an EMBL/GenBank/DDBJ whole genome shotgun (WGS) entry which is preliminary data.</text>
</comment>
<dbReference type="PANTHER" id="PTHR12145">
    <property type="entry name" value="MANNAN ENDO-1,6-ALPHA-MANNOSIDASE DCW1"/>
    <property type="match status" value="1"/>
</dbReference>
<evidence type="ECO:0000256" key="3">
    <source>
        <dbReference type="ARBA" id="ARBA00009699"/>
    </source>
</evidence>
<dbReference type="Proteomes" id="UP000770015">
    <property type="component" value="Unassembled WGS sequence"/>
</dbReference>
<gene>
    <name evidence="13" type="ORF">F5X68DRAFT_264427</name>
</gene>
<reference evidence="13" key="1">
    <citation type="journal article" date="2021" name="Nat. Commun.">
        <title>Genetic determinants of endophytism in the Arabidopsis root mycobiome.</title>
        <authorList>
            <person name="Mesny F."/>
            <person name="Miyauchi S."/>
            <person name="Thiergart T."/>
            <person name="Pickel B."/>
            <person name="Atanasova L."/>
            <person name="Karlsson M."/>
            <person name="Huettel B."/>
            <person name="Barry K.W."/>
            <person name="Haridas S."/>
            <person name="Chen C."/>
            <person name="Bauer D."/>
            <person name="Andreopoulos W."/>
            <person name="Pangilinan J."/>
            <person name="LaButti K."/>
            <person name="Riley R."/>
            <person name="Lipzen A."/>
            <person name="Clum A."/>
            <person name="Drula E."/>
            <person name="Henrissat B."/>
            <person name="Kohler A."/>
            <person name="Grigoriev I.V."/>
            <person name="Martin F.M."/>
            <person name="Hacquard S."/>
        </authorList>
    </citation>
    <scope>NUCLEOTIDE SEQUENCE</scope>
    <source>
        <strain evidence="13">MPI-SDFR-AT-0117</strain>
    </source>
</reference>
<keyword evidence="5 12" id="KW-0732">Signal</keyword>
<evidence type="ECO:0000256" key="4">
    <source>
        <dbReference type="ARBA" id="ARBA00012350"/>
    </source>
</evidence>
<evidence type="ECO:0000256" key="7">
    <source>
        <dbReference type="ARBA" id="ARBA00023136"/>
    </source>
</evidence>
<evidence type="ECO:0000313" key="14">
    <source>
        <dbReference type="Proteomes" id="UP000770015"/>
    </source>
</evidence>
<proteinExistence type="inferred from homology"/>
<evidence type="ECO:0000256" key="9">
    <source>
        <dbReference type="ARBA" id="ARBA00023295"/>
    </source>
</evidence>
<dbReference type="InterPro" id="IPR014480">
    <property type="entry name" value="Mannan-1_6-alpha_mannosidase"/>
</dbReference>
<dbReference type="GO" id="GO:0016052">
    <property type="term" value="P:carbohydrate catabolic process"/>
    <property type="evidence" value="ECO:0007669"/>
    <property type="project" value="InterPro"/>
</dbReference>
<feature type="transmembrane region" description="Helical" evidence="11">
    <location>
        <begin position="435"/>
        <end position="457"/>
    </location>
</feature>
<keyword evidence="11" id="KW-0812">Transmembrane</keyword>
<comment type="catalytic activity">
    <reaction evidence="1 10">
        <text>Random hydrolysis of (1-&gt;6)-alpha-D-mannosidic linkages in unbranched (1-&gt;6)-mannans.</text>
        <dbReference type="EC" id="3.2.1.101"/>
    </reaction>
</comment>
<evidence type="ECO:0000256" key="10">
    <source>
        <dbReference type="PIRNR" id="PIRNR016302"/>
    </source>
</evidence>
<keyword evidence="14" id="KW-1185">Reference proteome</keyword>
<comment type="subcellular location">
    <subcellularLocation>
        <location evidence="2">Endomembrane system</location>
    </subcellularLocation>
</comment>
<dbReference type="PANTHER" id="PTHR12145:SF41">
    <property type="entry name" value="MANNAN ENDO-1,6-ALPHA-MANNOSIDASE"/>
    <property type="match status" value="1"/>
</dbReference>
<dbReference type="GO" id="GO:0009272">
    <property type="term" value="P:fungal-type cell wall biogenesis"/>
    <property type="evidence" value="ECO:0007669"/>
    <property type="project" value="TreeGrafter"/>
</dbReference>
<evidence type="ECO:0000256" key="6">
    <source>
        <dbReference type="ARBA" id="ARBA00022801"/>
    </source>
</evidence>
<sequence length="458" mass="50140">MRPQLLGLVGLLAKSTWAIELDITDTENVKEVASTMAYGMLSRYTGNLTGDVPGNLPDPYHWWTTGAMFGALLDYWWMTGDETYNNITMQALLHQASPTRDFMPENQTLTLGNDDQGFWAMAAMTAAENKFPDPPEGQPQWLALAQACFNQWVTRWEPSVCGGGLRWQIFEFNRGFDYKNSISNGCFFNVAARLARYTGNETYAEWAEKIWDWQTQTGLISDQFEVFDGAHEQPAGEPCPPTDKNRWSYNAGIFLLGSAFMTNHTGDQKWLSRTESLLEAAESHYLVNDVIVEKICEGQPGERGCNIDQRTFKGYLIRWLHATSAIVPSLHERAMAMIRPSAIAAAKSCTGNPVDQGFRGPTGTACGLDWTQGVFDGLWGVGEQMNAMSAVMYTLADGSKVPVTNATGGTSGGDDNAGTGSHAWELAEITTGDRAGAGILATLICAGLIGGVAWINYD</sequence>
<feature type="signal peptide" evidence="12">
    <location>
        <begin position="1"/>
        <end position="18"/>
    </location>
</feature>
<evidence type="ECO:0000256" key="11">
    <source>
        <dbReference type="SAM" id="Phobius"/>
    </source>
</evidence>
<evidence type="ECO:0000256" key="8">
    <source>
        <dbReference type="ARBA" id="ARBA00023180"/>
    </source>
</evidence>
<dbReference type="InterPro" id="IPR005198">
    <property type="entry name" value="Glyco_hydro_76"/>
</dbReference>
<keyword evidence="9 10" id="KW-0326">Glycosidase</keyword>
<dbReference type="SUPFAM" id="SSF48208">
    <property type="entry name" value="Six-hairpin glycosidases"/>
    <property type="match status" value="1"/>
</dbReference>
<organism evidence="13 14">
    <name type="scientific">Plectosphaerella plurivora</name>
    <dbReference type="NCBI Taxonomy" id="936078"/>
    <lineage>
        <taxon>Eukaryota</taxon>
        <taxon>Fungi</taxon>
        <taxon>Dikarya</taxon>
        <taxon>Ascomycota</taxon>
        <taxon>Pezizomycotina</taxon>
        <taxon>Sordariomycetes</taxon>
        <taxon>Hypocreomycetidae</taxon>
        <taxon>Glomerellales</taxon>
        <taxon>Plectosphaerellaceae</taxon>
        <taxon>Plectosphaerella</taxon>
    </lineage>
</organism>
<comment type="similarity">
    <text evidence="3 10">Belongs to the glycosyl hydrolase 76 family.</text>
</comment>
<accession>A0A9P9A7A5</accession>